<dbReference type="EMBL" id="JBCEZU010000123">
    <property type="protein sequence ID" value="KAK9526797.1"/>
    <property type="molecule type" value="Genomic_DNA"/>
</dbReference>
<accession>A0AAW1EXH0</accession>
<feature type="compositionally biased region" description="Low complexity" evidence="3">
    <location>
        <begin position="224"/>
        <end position="236"/>
    </location>
</feature>
<evidence type="ECO:0000256" key="3">
    <source>
        <dbReference type="SAM" id="MobiDB-lite"/>
    </source>
</evidence>
<evidence type="ECO:0008006" key="6">
    <source>
        <dbReference type="Google" id="ProtNLM"/>
    </source>
</evidence>
<dbReference type="InterPro" id="IPR031402">
    <property type="entry name" value="LYRIC"/>
</dbReference>
<evidence type="ECO:0000313" key="5">
    <source>
        <dbReference type="Proteomes" id="UP001488805"/>
    </source>
</evidence>
<feature type="compositionally biased region" description="Basic residues" evidence="3">
    <location>
        <begin position="491"/>
        <end position="500"/>
    </location>
</feature>
<comment type="caution">
    <text evidence="4">The sequence shown here is derived from an EMBL/GenBank/DDBJ whole genome shotgun (WGS) entry which is preliminary data.</text>
</comment>
<proteinExistence type="predicted"/>
<dbReference type="Pfam" id="PF15686">
    <property type="entry name" value="LYRIC"/>
    <property type="match status" value="1"/>
</dbReference>
<name>A0AAW1EXH0_ZOAVI</name>
<dbReference type="GO" id="GO:0045766">
    <property type="term" value="P:positive regulation of angiogenesis"/>
    <property type="evidence" value="ECO:0007669"/>
    <property type="project" value="InterPro"/>
</dbReference>
<dbReference type="Proteomes" id="UP001488805">
    <property type="component" value="Unassembled WGS sequence"/>
</dbReference>
<organism evidence="4 5">
    <name type="scientific">Zoarces viviparus</name>
    <name type="common">Viviparous eelpout</name>
    <name type="synonym">Blennius viviparus</name>
    <dbReference type="NCBI Taxonomy" id="48416"/>
    <lineage>
        <taxon>Eukaryota</taxon>
        <taxon>Metazoa</taxon>
        <taxon>Chordata</taxon>
        <taxon>Craniata</taxon>
        <taxon>Vertebrata</taxon>
        <taxon>Euteleostomi</taxon>
        <taxon>Actinopterygii</taxon>
        <taxon>Neopterygii</taxon>
        <taxon>Teleostei</taxon>
        <taxon>Neoteleostei</taxon>
        <taxon>Acanthomorphata</taxon>
        <taxon>Eupercaria</taxon>
        <taxon>Perciformes</taxon>
        <taxon>Cottioidei</taxon>
        <taxon>Zoarcales</taxon>
        <taxon>Zoarcidae</taxon>
        <taxon>Zoarcinae</taxon>
        <taxon>Zoarces</taxon>
    </lineage>
</organism>
<feature type="region of interest" description="Disordered" evidence="3">
    <location>
        <begin position="342"/>
        <end position="500"/>
    </location>
</feature>
<dbReference type="GO" id="GO:0003712">
    <property type="term" value="F:transcription coregulator activity"/>
    <property type="evidence" value="ECO:0007669"/>
    <property type="project" value="TreeGrafter"/>
</dbReference>
<dbReference type="GO" id="GO:0043123">
    <property type="term" value="P:positive regulation of canonical NF-kappaB signal transduction"/>
    <property type="evidence" value="ECO:0007669"/>
    <property type="project" value="InterPro"/>
</dbReference>
<keyword evidence="2" id="KW-0539">Nucleus</keyword>
<dbReference type="GO" id="GO:0005634">
    <property type="term" value="C:nucleus"/>
    <property type="evidence" value="ECO:0007669"/>
    <property type="project" value="UniProtKB-SubCell"/>
</dbReference>
<comment type="subcellular location">
    <subcellularLocation>
        <location evidence="1">Nucleus</location>
    </subcellularLocation>
</comment>
<feature type="compositionally biased region" description="Low complexity" evidence="3">
    <location>
        <begin position="468"/>
        <end position="478"/>
    </location>
</feature>
<protein>
    <recommendedName>
        <fullName evidence="6">Metadherin</fullName>
    </recommendedName>
</protein>
<dbReference type="PANTHER" id="PTHR23251">
    <property type="entry name" value="LYSINE-RICH CEACAM1 CO-ISOLATED PROTEIN LYRIC PROTEIN"/>
    <property type="match status" value="1"/>
</dbReference>
<evidence type="ECO:0000256" key="1">
    <source>
        <dbReference type="ARBA" id="ARBA00004123"/>
    </source>
</evidence>
<keyword evidence="5" id="KW-1185">Reference proteome</keyword>
<evidence type="ECO:0000313" key="4">
    <source>
        <dbReference type="EMBL" id="KAK9526797.1"/>
    </source>
</evidence>
<dbReference type="GO" id="GO:0006357">
    <property type="term" value="P:regulation of transcription by RNA polymerase II"/>
    <property type="evidence" value="ECO:0007669"/>
    <property type="project" value="TreeGrafter"/>
</dbReference>
<dbReference type="InterPro" id="IPR052305">
    <property type="entry name" value="TransReg_TumorExp"/>
</dbReference>
<sequence>MARDLRGFALEKAELLSSHLKELLSSGQGYVRDQFGVDLGLKPEVYPTWVILSTTASGLLLLLGLSWAAVCGGLFAGKKRGSPGIRGNSEPGKEATFTHTAKPEEQKKKNKKKPLEKNTQSNGQPVAAAQDAVKATEVVSKRAPQIKTEKVHEVQAPVQVKKNKKKTKTNVKPVQHASTNDGKEPDDGAWETKVSNREKKQQRRKDRGPEDSGSPGGVEAPKSNAEAPATTAPANTKKNRGNHESLQSRATGKRETASGAVSSSRREEPSVNGGGWTDASRQMGAMEGTKWSAVPTATHYRAPPKPQSWGQETQAAWSGIDGRIKTDLNPVTFSMLGLNTTDPISNSMEQQWARPPTVDDEWSGFNGMAAGDPSSDWNAPEEHWGNYEEPPVLVTPAAPVKEQPVPNKVSEDEKDTDDPSGGADKSKKKRKKKKKTEEEAAAEAQTVSTVTPVNAKPKPQEPPVMAAKKQNPSTSSSQKKSEQTAEPPKASQKKKVRRET</sequence>
<feature type="region of interest" description="Disordered" evidence="3">
    <location>
        <begin position="80"/>
        <end position="321"/>
    </location>
</feature>
<dbReference type="GO" id="GO:0043066">
    <property type="term" value="P:negative regulation of apoptotic process"/>
    <property type="evidence" value="ECO:0007669"/>
    <property type="project" value="InterPro"/>
</dbReference>
<dbReference type="PANTHER" id="PTHR23251:SF0">
    <property type="entry name" value="PROTEIN LYRIC"/>
    <property type="match status" value="1"/>
</dbReference>
<evidence type="ECO:0000256" key="2">
    <source>
        <dbReference type="ARBA" id="ARBA00023242"/>
    </source>
</evidence>
<reference evidence="4 5" key="1">
    <citation type="journal article" date="2024" name="Genome Biol. Evol.">
        <title>Chromosome-level genome assembly of the viviparous eelpout Zoarces viviparus.</title>
        <authorList>
            <person name="Fuhrmann N."/>
            <person name="Brasseur M.V."/>
            <person name="Bakowski C.E."/>
            <person name="Podsiadlowski L."/>
            <person name="Prost S."/>
            <person name="Krehenwinkel H."/>
            <person name="Mayer C."/>
        </authorList>
    </citation>
    <scope>NUCLEOTIDE SEQUENCE [LARGE SCALE GENOMIC DNA]</scope>
    <source>
        <strain evidence="4">NO-MEL_2022_Ind0_liver</strain>
    </source>
</reference>
<dbReference type="AlphaFoldDB" id="A0AAW1EXH0"/>
<gene>
    <name evidence="4" type="ORF">VZT92_015478</name>
</gene>